<keyword evidence="2" id="KW-0167">Capsid protein</keyword>
<feature type="domain" description="Protein CotJB" evidence="1">
    <location>
        <begin position="13"/>
        <end position="88"/>
    </location>
</feature>
<dbReference type="PIRSF" id="PIRSF010606">
    <property type="entry name" value="Spore_coat_CotJB"/>
    <property type="match status" value="1"/>
</dbReference>
<evidence type="ECO:0000313" key="3">
    <source>
        <dbReference type="Proteomes" id="UP000193834"/>
    </source>
</evidence>
<sequence length="89" mass="10837">MNEHPFRTPEYHQRLRELQEVDFVLLELNLYLDTHPNDQQAIQQFNHYVGERMKLAQAFQEQYGPLMNYGHWFSGSPFTWAETPWPWQI</sequence>
<dbReference type="AlphaFoldDB" id="A0A1X7IK27"/>
<accession>A0A1X7IK27</accession>
<dbReference type="EMBL" id="FXAZ01000001">
    <property type="protein sequence ID" value="SMG15095.1"/>
    <property type="molecule type" value="Genomic_DNA"/>
</dbReference>
<dbReference type="InterPro" id="IPR024207">
    <property type="entry name" value="CotJB_dom"/>
</dbReference>
<evidence type="ECO:0000313" key="2">
    <source>
        <dbReference type="EMBL" id="SMG15095.1"/>
    </source>
</evidence>
<organism evidence="2 3">
    <name type="scientific">Paenibacillus aquistagni</name>
    <dbReference type="NCBI Taxonomy" id="1852522"/>
    <lineage>
        <taxon>Bacteria</taxon>
        <taxon>Bacillati</taxon>
        <taxon>Bacillota</taxon>
        <taxon>Bacilli</taxon>
        <taxon>Bacillales</taxon>
        <taxon>Paenibacillaceae</taxon>
        <taxon>Paenibacillus</taxon>
    </lineage>
</organism>
<protein>
    <submittedName>
        <fullName evidence="2">Spore coat protein JB</fullName>
    </submittedName>
</protein>
<dbReference type="Pfam" id="PF12652">
    <property type="entry name" value="CotJB"/>
    <property type="match status" value="1"/>
</dbReference>
<name>A0A1X7IK27_9BACL</name>
<dbReference type="OrthoDB" id="9804099at2"/>
<dbReference type="RefSeq" id="WP_085492784.1">
    <property type="nucleotide sequence ID" value="NZ_FXAZ01000001.1"/>
</dbReference>
<dbReference type="Proteomes" id="UP000193834">
    <property type="component" value="Unassembled WGS sequence"/>
</dbReference>
<proteinExistence type="predicted"/>
<keyword evidence="2" id="KW-0946">Virion</keyword>
<reference evidence="2 3" key="1">
    <citation type="submission" date="2017-04" db="EMBL/GenBank/DDBJ databases">
        <authorList>
            <person name="Afonso C.L."/>
            <person name="Miller P.J."/>
            <person name="Scott M.A."/>
            <person name="Spackman E."/>
            <person name="Goraichik I."/>
            <person name="Dimitrov K.M."/>
            <person name="Suarez D.L."/>
            <person name="Swayne D.E."/>
        </authorList>
    </citation>
    <scope>NUCLEOTIDE SEQUENCE [LARGE SCALE GENOMIC DNA]</scope>
    <source>
        <strain evidence="2 3">11</strain>
    </source>
</reference>
<dbReference type="STRING" id="1852522.SAMN06295960_0529"/>
<evidence type="ECO:0000259" key="1">
    <source>
        <dbReference type="Pfam" id="PF12652"/>
    </source>
</evidence>
<gene>
    <name evidence="2" type="ORF">SAMN06295960_0529</name>
</gene>
<keyword evidence="3" id="KW-1185">Reference proteome</keyword>
<dbReference type="InterPro" id="IPR016571">
    <property type="entry name" value="Spore_coat_assembly_CotJB"/>
</dbReference>